<reference key="1">
    <citation type="submission" date="2010-11" db="EMBL/GenBank/DDBJ databases">
        <title>The complete genome of Paludibacter propionicigenes DSM 17365.</title>
        <authorList>
            <consortium name="US DOE Joint Genome Institute (JGI-PGF)"/>
            <person name="Lucas S."/>
            <person name="Copeland A."/>
            <person name="Lapidus A."/>
            <person name="Bruce D."/>
            <person name="Goodwin L."/>
            <person name="Pitluck S."/>
            <person name="Kyrpides N."/>
            <person name="Mavromatis K."/>
            <person name="Ivanova N."/>
            <person name="Munk A.C."/>
            <person name="Brettin T."/>
            <person name="Detter J.C."/>
            <person name="Han C."/>
            <person name="Tapia R."/>
            <person name="Land M."/>
            <person name="Hauser L."/>
            <person name="Markowitz V."/>
            <person name="Cheng J.-F."/>
            <person name="Hugenholtz P."/>
            <person name="Woyke T."/>
            <person name="Wu D."/>
            <person name="Gronow S."/>
            <person name="Wellnitz S."/>
            <person name="Brambilla E."/>
            <person name="Klenk H.-P."/>
            <person name="Eisen J.A."/>
        </authorList>
    </citation>
    <scope>NUCLEOTIDE SEQUENCE</scope>
    <source>
        <strain>WB4</strain>
    </source>
</reference>
<dbReference type="EMBL" id="CP002345">
    <property type="protein sequence ID" value="ADQ80779.1"/>
    <property type="molecule type" value="Genomic_DNA"/>
</dbReference>
<gene>
    <name evidence="1" type="ordered locus">Palpr_2648</name>
</gene>
<dbReference type="RefSeq" id="WP_013446148.1">
    <property type="nucleotide sequence ID" value="NC_014734.1"/>
</dbReference>
<dbReference type="eggNOG" id="COG4447">
    <property type="taxonomic scope" value="Bacteria"/>
</dbReference>
<accession>E4T7T5</accession>
<sequence>MTKTLILLFVIFFIACEKNTVEYSDLKTVLSGWEISKTNYSLDIIARDMFFVDSEIGFIVGFNGSIYKTINAGKLWTKQNSGTTLHLYSVFFINKNVGFASGGAMSGCLDEDCGKGSVVLKTSNGGETWTKLFFKDYTNIFSLKFFNETKGVAIIETPDIPNARNCYLATTSDGGNTWKFKDLAIFSSTSKIECVDNILYIAGDNQKIFKSKDYGDSWQTINTPILVSNNVQDIYFYNENIGFIVGGTSIYKTSDGGLNWKSANFPFSTFGTFHFYNETEGFNFNIICEYAGGDFPTFKGSIVYKTSNGGISWNKSELIDSLYLGMTYFPQKDLGYGINGSEFYTIKRK</sequence>
<dbReference type="PANTHER" id="PTHR47199">
    <property type="entry name" value="PHOTOSYSTEM II STABILITY/ASSEMBLY FACTOR HCF136, CHLOROPLASTIC"/>
    <property type="match status" value="1"/>
</dbReference>
<dbReference type="CDD" id="cd15482">
    <property type="entry name" value="Sialidase_non-viral"/>
    <property type="match status" value="1"/>
</dbReference>
<evidence type="ECO:0000313" key="2">
    <source>
        <dbReference type="Proteomes" id="UP000008718"/>
    </source>
</evidence>
<name>E4T7T5_PALPW</name>
<keyword evidence="2" id="KW-1185">Reference proteome</keyword>
<evidence type="ECO:0000313" key="1">
    <source>
        <dbReference type="EMBL" id="ADQ80779.1"/>
    </source>
</evidence>
<protein>
    <recommendedName>
        <fullName evidence="3">Photosynthesis system II assembly factor Ycf48/Hcf136-like domain-containing protein</fullName>
    </recommendedName>
</protein>
<evidence type="ECO:0008006" key="3">
    <source>
        <dbReference type="Google" id="ProtNLM"/>
    </source>
</evidence>
<dbReference type="InterPro" id="IPR015943">
    <property type="entry name" value="WD40/YVTN_repeat-like_dom_sf"/>
</dbReference>
<dbReference type="SUPFAM" id="SSF110296">
    <property type="entry name" value="Oligoxyloglucan reducing end-specific cellobiohydrolase"/>
    <property type="match status" value="1"/>
</dbReference>
<proteinExistence type="predicted"/>
<dbReference type="OrthoDB" id="7294637at2"/>
<dbReference type="PANTHER" id="PTHR47199:SF2">
    <property type="entry name" value="PHOTOSYSTEM II STABILITY_ASSEMBLY FACTOR HCF136, CHLOROPLASTIC"/>
    <property type="match status" value="1"/>
</dbReference>
<organism evidence="1 2">
    <name type="scientific">Paludibacter propionicigenes (strain DSM 17365 / JCM 13257 / WB4)</name>
    <dbReference type="NCBI Taxonomy" id="694427"/>
    <lineage>
        <taxon>Bacteria</taxon>
        <taxon>Pseudomonadati</taxon>
        <taxon>Bacteroidota</taxon>
        <taxon>Bacteroidia</taxon>
        <taxon>Bacteroidales</taxon>
        <taxon>Paludibacteraceae</taxon>
        <taxon>Paludibacter</taxon>
    </lineage>
</organism>
<dbReference type="HOGENOM" id="CLU_059198_0_0_10"/>
<dbReference type="Proteomes" id="UP000008718">
    <property type="component" value="Chromosome"/>
</dbReference>
<dbReference type="AlphaFoldDB" id="E4T7T5"/>
<dbReference type="Gene3D" id="2.130.10.10">
    <property type="entry name" value="YVTN repeat-like/Quinoprotein amine dehydrogenase"/>
    <property type="match status" value="2"/>
</dbReference>
<dbReference type="KEGG" id="ppn:Palpr_2648"/>
<dbReference type="PROSITE" id="PS51257">
    <property type="entry name" value="PROKAR_LIPOPROTEIN"/>
    <property type="match status" value="1"/>
</dbReference>
<reference evidence="1 2" key="2">
    <citation type="journal article" date="2011" name="Stand. Genomic Sci.">
        <title>Complete genome sequence of Paludibacter propionicigenes type strain (WB4).</title>
        <authorList>
            <person name="Gronow S."/>
            <person name="Munk C."/>
            <person name="Lapidus A."/>
            <person name="Nolan M."/>
            <person name="Lucas S."/>
            <person name="Hammon N."/>
            <person name="Deshpande S."/>
            <person name="Cheng J.F."/>
            <person name="Tapia R."/>
            <person name="Han C."/>
            <person name="Goodwin L."/>
            <person name="Pitluck S."/>
            <person name="Liolios K."/>
            <person name="Ivanova N."/>
            <person name="Mavromatis K."/>
            <person name="Mikhailova N."/>
            <person name="Pati A."/>
            <person name="Chen A."/>
            <person name="Palaniappan K."/>
            <person name="Land M."/>
            <person name="Hauser L."/>
            <person name="Chang Y.J."/>
            <person name="Jeffries C.D."/>
            <person name="Brambilla E."/>
            <person name="Rohde M."/>
            <person name="Goker M."/>
            <person name="Detter J.C."/>
            <person name="Woyke T."/>
            <person name="Bristow J."/>
            <person name="Eisen J.A."/>
            <person name="Markowitz V."/>
            <person name="Hugenholtz P."/>
            <person name="Kyrpides N.C."/>
            <person name="Klenk H.P."/>
        </authorList>
    </citation>
    <scope>NUCLEOTIDE SEQUENCE [LARGE SCALE GENOMIC DNA]</scope>
    <source>
        <strain evidence="2">DSM 17365 / JCM 13257 / WB4</strain>
    </source>
</reference>